<dbReference type="PRINTS" id="PR00038">
    <property type="entry name" value="HTHLUXR"/>
</dbReference>
<dbReference type="AlphaFoldDB" id="A0A445MZN8"/>
<protein>
    <submittedName>
        <fullName evidence="8">Oxygen regulatory protein NreC</fullName>
    </submittedName>
</protein>
<dbReference type="SMART" id="SM00448">
    <property type="entry name" value="REC"/>
    <property type="match status" value="1"/>
</dbReference>
<proteinExistence type="predicted"/>
<evidence type="ECO:0000256" key="4">
    <source>
        <dbReference type="ARBA" id="ARBA00023163"/>
    </source>
</evidence>
<evidence type="ECO:0000259" key="7">
    <source>
        <dbReference type="PROSITE" id="PS50110"/>
    </source>
</evidence>
<evidence type="ECO:0000256" key="5">
    <source>
        <dbReference type="PROSITE-ProRule" id="PRU00169"/>
    </source>
</evidence>
<dbReference type="PANTHER" id="PTHR43214:SF41">
    <property type="entry name" value="NITRATE_NITRITE RESPONSE REGULATOR PROTEIN NARP"/>
    <property type="match status" value="1"/>
</dbReference>
<feature type="modified residue" description="4-aspartylphosphate" evidence="5">
    <location>
        <position position="56"/>
    </location>
</feature>
<dbReference type="Pfam" id="PF00196">
    <property type="entry name" value="GerE"/>
    <property type="match status" value="1"/>
</dbReference>
<dbReference type="PANTHER" id="PTHR43214">
    <property type="entry name" value="TWO-COMPONENT RESPONSE REGULATOR"/>
    <property type="match status" value="1"/>
</dbReference>
<evidence type="ECO:0000256" key="3">
    <source>
        <dbReference type="ARBA" id="ARBA00023125"/>
    </source>
</evidence>
<keyword evidence="2" id="KW-0805">Transcription regulation</keyword>
<dbReference type="Gene3D" id="3.40.50.2300">
    <property type="match status" value="1"/>
</dbReference>
<evidence type="ECO:0000256" key="1">
    <source>
        <dbReference type="ARBA" id="ARBA00022553"/>
    </source>
</evidence>
<name>A0A445MZN8_9BACT</name>
<dbReference type="PROSITE" id="PS50110">
    <property type="entry name" value="RESPONSE_REGULATORY"/>
    <property type="match status" value="1"/>
</dbReference>
<dbReference type="GO" id="GO:0006355">
    <property type="term" value="P:regulation of DNA-templated transcription"/>
    <property type="evidence" value="ECO:0007669"/>
    <property type="project" value="InterPro"/>
</dbReference>
<dbReference type="SUPFAM" id="SSF52172">
    <property type="entry name" value="CheY-like"/>
    <property type="match status" value="1"/>
</dbReference>
<keyword evidence="4" id="KW-0804">Transcription</keyword>
<dbReference type="InterPro" id="IPR039420">
    <property type="entry name" value="WalR-like"/>
</dbReference>
<feature type="domain" description="HTH luxR-type" evidence="6">
    <location>
        <begin position="148"/>
        <end position="213"/>
    </location>
</feature>
<organism evidence="8">
    <name type="scientific">uncultured Desulfobacterium sp</name>
    <dbReference type="NCBI Taxonomy" id="201089"/>
    <lineage>
        <taxon>Bacteria</taxon>
        <taxon>Pseudomonadati</taxon>
        <taxon>Thermodesulfobacteriota</taxon>
        <taxon>Desulfobacteria</taxon>
        <taxon>Desulfobacterales</taxon>
        <taxon>Desulfobacteriaceae</taxon>
        <taxon>Desulfobacterium</taxon>
        <taxon>environmental samples</taxon>
    </lineage>
</organism>
<accession>A0A445MZN8</accession>
<dbReference type="InterPro" id="IPR001789">
    <property type="entry name" value="Sig_transdc_resp-reg_receiver"/>
</dbReference>
<evidence type="ECO:0000256" key="2">
    <source>
        <dbReference type="ARBA" id="ARBA00023015"/>
    </source>
</evidence>
<evidence type="ECO:0000313" key="8">
    <source>
        <dbReference type="EMBL" id="SPD74909.1"/>
    </source>
</evidence>
<dbReference type="SMART" id="SM00421">
    <property type="entry name" value="HTH_LUXR"/>
    <property type="match status" value="1"/>
</dbReference>
<dbReference type="GO" id="GO:0003677">
    <property type="term" value="F:DNA binding"/>
    <property type="evidence" value="ECO:0007669"/>
    <property type="project" value="UniProtKB-KW"/>
</dbReference>
<evidence type="ECO:0000259" key="6">
    <source>
        <dbReference type="PROSITE" id="PS50043"/>
    </source>
</evidence>
<dbReference type="Pfam" id="PF00072">
    <property type="entry name" value="Response_reg"/>
    <property type="match status" value="1"/>
</dbReference>
<sequence>MKPYRIMLADDHVLFRQGIKNILENAVDLTVVGEAGDGIKLLELLKKTIADLVVLDISMPNLRGIEAAREIKAVSPDTKVLILTMHREKEYVYHAVSAGAEGYLLKEDADTELFAAIENIRKGKPYISPLLSGELTREFIQASRKGSPLSPSTPLTLREREILKLIAEGASNKDIADLLYISIRTVENHRANIMRKLGIKQTANLVKYAIREGYTSPGATSDG</sequence>
<gene>
    <name evidence="8" type="primary">nreC</name>
    <name evidence="8" type="ORF">PITCH_A390006</name>
</gene>
<dbReference type="PROSITE" id="PS00622">
    <property type="entry name" value="HTH_LUXR_1"/>
    <property type="match status" value="1"/>
</dbReference>
<dbReference type="InterPro" id="IPR011006">
    <property type="entry name" value="CheY-like_superfamily"/>
</dbReference>
<dbReference type="CDD" id="cd06170">
    <property type="entry name" value="LuxR_C_like"/>
    <property type="match status" value="1"/>
</dbReference>
<dbReference type="SUPFAM" id="SSF46894">
    <property type="entry name" value="C-terminal effector domain of the bipartite response regulators"/>
    <property type="match status" value="1"/>
</dbReference>
<dbReference type="GO" id="GO:0000160">
    <property type="term" value="P:phosphorelay signal transduction system"/>
    <property type="evidence" value="ECO:0007669"/>
    <property type="project" value="InterPro"/>
</dbReference>
<keyword evidence="1 5" id="KW-0597">Phosphoprotein</keyword>
<dbReference type="CDD" id="cd17535">
    <property type="entry name" value="REC_NarL-like"/>
    <property type="match status" value="1"/>
</dbReference>
<dbReference type="InterPro" id="IPR000792">
    <property type="entry name" value="Tscrpt_reg_LuxR_C"/>
</dbReference>
<keyword evidence="3" id="KW-0238">DNA-binding</keyword>
<dbReference type="InterPro" id="IPR016032">
    <property type="entry name" value="Sig_transdc_resp-reg_C-effctor"/>
</dbReference>
<feature type="domain" description="Response regulatory" evidence="7">
    <location>
        <begin position="5"/>
        <end position="121"/>
    </location>
</feature>
<dbReference type="InterPro" id="IPR058245">
    <property type="entry name" value="NreC/VraR/RcsB-like_REC"/>
</dbReference>
<dbReference type="PROSITE" id="PS50043">
    <property type="entry name" value="HTH_LUXR_2"/>
    <property type="match status" value="1"/>
</dbReference>
<reference evidence="8" key="1">
    <citation type="submission" date="2018-01" db="EMBL/GenBank/DDBJ databases">
        <authorList>
            <person name="Regsiter A."/>
            <person name="William W."/>
        </authorList>
    </citation>
    <scope>NUCLEOTIDE SEQUENCE</scope>
    <source>
        <strain evidence="8">TRIP AH-1</strain>
    </source>
</reference>
<dbReference type="EMBL" id="OJIN01000180">
    <property type="protein sequence ID" value="SPD74909.1"/>
    <property type="molecule type" value="Genomic_DNA"/>
</dbReference>